<evidence type="ECO:0000313" key="2">
    <source>
        <dbReference type="Proteomes" id="UP000004995"/>
    </source>
</evidence>
<dbReference type="HOGENOM" id="CLU_3109983_0_0_1"/>
<dbReference type="EMBL" id="AGNK02001281">
    <property type="status" value="NOT_ANNOTATED_CDS"/>
    <property type="molecule type" value="Genomic_DNA"/>
</dbReference>
<dbReference type="EnsemblPlants" id="KQL26115">
    <property type="protein sequence ID" value="KQL26115"/>
    <property type="gene ID" value="SETIT_033601mg"/>
</dbReference>
<sequence length="51" mass="5584">MNSSMAEKKNYSGILNPAVDKAVVAGRVPGQKCRFGWGLEGDRIASEHRHD</sequence>
<dbReference type="Gramene" id="KQL26115">
    <property type="protein sequence ID" value="KQL26115"/>
    <property type="gene ID" value="SETIT_033601mg"/>
</dbReference>
<protein>
    <submittedName>
        <fullName evidence="1">Uncharacterized protein</fullName>
    </submittedName>
</protein>
<dbReference type="AlphaFoldDB" id="K4A3Z7"/>
<name>K4A3Z7_SETIT</name>
<dbReference type="InParanoid" id="K4A3Z7"/>
<proteinExistence type="predicted"/>
<accession>K4A3Z7</accession>
<keyword evidence="2" id="KW-1185">Reference proteome</keyword>
<dbReference type="Proteomes" id="UP000004995">
    <property type="component" value="Unassembled WGS sequence"/>
</dbReference>
<evidence type="ECO:0000313" key="1">
    <source>
        <dbReference type="EnsemblPlants" id="KQL26115"/>
    </source>
</evidence>
<reference evidence="2" key="1">
    <citation type="journal article" date="2012" name="Nat. Biotechnol.">
        <title>Reference genome sequence of the model plant Setaria.</title>
        <authorList>
            <person name="Bennetzen J.L."/>
            <person name="Schmutz J."/>
            <person name="Wang H."/>
            <person name="Percifield R."/>
            <person name="Hawkins J."/>
            <person name="Pontaroli A.C."/>
            <person name="Estep M."/>
            <person name="Feng L."/>
            <person name="Vaughn J.N."/>
            <person name="Grimwood J."/>
            <person name="Jenkins J."/>
            <person name="Barry K."/>
            <person name="Lindquist E."/>
            <person name="Hellsten U."/>
            <person name="Deshpande S."/>
            <person name="Wang X."/>
            <person name="Wu X."/>
            <person name="Mitros T."/>
            <person name="Triplett J."/>
            <person name="Yang X."/>
            <person name="Ye C.Y."/>
            <person name="Mauro-Herrera M."/>
            <person name="Wang L."/>
            <person name="Li P."/>
            <person name="Sharma M."/>
            <person name="Sharma R."/>
            <person name="Ronald P.C."/>
            <person name="Panaud O."/>
            <person name="Kellogg E.A."/>
            <person name="Brutnell T.P."/>
            <person name="Doust A.N."/>
            <person name="Tuskan G.A."/>
            <person name="Rokhsar D."/>
            <person name="Devos K.M."/>
        </authorList>
    </citation>
    <scope>NUCLEOTIDE SEQUENCE [LARGE SCALE GENOMIC DNA]</scope>
    <source>
        <strain evidence="2">cv. Yugu1</strain>
    </source>
</reference>
<reference evidence="1" key="2">
    <citation type="submission" date="2018-08" db="UniProtKB">
        <authorList>
            <consortium name="EnsemblPlants"/>
        </authorList>
    </citation>
    <scope>IDENTIFICATION</scope>
    <source>
        <strain evidence="1">Yugu1</strain>
    </source>
</reference>
<organism evidence="1 2">
    <name type="scientific">Setaria italica</name>
    <name type="common">Foxtail millet</name>
    <name type="synonym">Panicum italicum</name>
    <dbReference type="NCBI Taxonomy" id="4555"/>
    <lineage>
        <taxon>Eukaryota</taxon>
        <taxon>Viridiplantae</taxon>
        <taxon>Streptophyta</taxon>
        <taxon>Embryophyta</taxon>
        <taxon>Tracheophyta</taxon>
        <taxon>Spermatophyta</taxon>
        <taxon>Magnoliopsida</taxon>
        <taxon>Liliopsida</taxon>
        <taxon>Poales</taxon>
        <taxon>Poaceae</taxon>
        <taxon>PACMAD clade</taxon>
        <taxon>Panicoideae</taxon>
        <taxon>Panicodae</taxon>
        <taxon>Paniceae</taxon>
        <taxon>Cenchrinae</taxon>
        <taxon>Setaria</taxon>
    </lineage>
</organism>